<dbReference type="STRING" id="1792845.BC343_19590"/>
<feature type="region of interest" description="Disordered" evidence="1">
    <location>
        <begin position="319"/>
        <end position="344"/>
    </location>
</feature>
<organism evidence="2 3">
    <name type="scientific">Mucilaginibacter pedocola</name>
    <dbReference type="NCBI Taxonomy" id="1792845"/>
    <lineage>
        <taxon>Bacteria</taxon>
        <taxon>Pseudomonadati</taxon>
        <taxon>Bacteroidota</taxon>
        <taxon>Sphingobacteriia</taxon>
        <taxon>Sphingobacteriales</taxon>
        <taxon>Sphingobacteriaceae</taxon>
        <taxon>Mucilaginibacter</taxon>
    </lineage>
</organism>
<gene>
    <name evidence="2" type="ORF">BC343_19590</name>
</gene>
<dbReference type="OrthoDB" id="791468at2"/>
<protein>
    <submittedName>
        <fullName evidence="2">Uncharacterized protein</fullName>
    </submittedName>
</protein>
<keyword evidence="3" id="KW-1185">Reference proteome</keyword>
<evidence type="ECO:0000256" key="1">
    <source>
        <dbReference type="SAM" id="MobiDB-lite"/>
    </source>
</evidence>
<sequence>MKQLPNRVLLAIRAWDDRRKELEPLLKAGHTDEPTVRVLQLEHMRKARHRLNEYARPDERPFLLLLNNQVRKLERQLRPNLFLRLLSRLKDRLIDGPLYLSRRAKQRELNMSGLKTRLRDSGFGHLAGKLERHLDPEMNAVTIPMDFRLNEEKGLKYDLSFEKDMNGDYQFNRVAGSLLEKGETVRSQVFDLSEWPDLSSNQIWNLLEGRALKQHYTDISGHRNSCWLQVGKNGLERSAPENGFDLRAALADLPAITRNKDELIRYLENGQMVPALWKQGRNYLRIQVQADPNSKSVKLFDEQAQQTTAEKLDQKIAKLGPRVRTLGQGTTKNKRAQRRKQQLS</sequence>
<proteinExistence type="predicted"/>
<evidence type="ECO:0000313" key="3">
    <source>
        <dbReference type="Proteomes" id="UP000189739"/>
    </source>
</evidence>
<dbReference type="AlphaFoldDB" id="A0A1S9P6Q4"/>
<dbReference type="EMBL" id="MBTF01000039">
    <property type="protein sequence ID" value="OOQ56632.1"/>
    <property type="molecule type" value="Genomic_DNA"/>
</dbReference>
<dbReference type="Proteomes" id="UP000189739">
    <property type="component" value="Unassembled WGS sequence"/>
</dbReference>
<dbReference type="RefSeq" id="WP_078351596.1">
    <property type="nucleotide sequence ID" value="NZ_MBTF01000039.1"/>
</dbReference>
<comment type="caution">
    <text evidence="2">The sequence shown here is derived from an EMBL/GenBank/DDBJ whole genome shotgun (WGS) entry which is preliminary data.</text>
</comment>
<name>A0A1S9P6Q4_9SPHI</name>
<reference evidence="2 3" key="1">
    <citation type="submission" date="2016-07" db="EMBL/GenBank/DDBJ databases">
        <title>Genomic analysis of zinc-resistant bacterium Mucilaginibacter pedocola TBZ30.</title>
        <authorList>
            <person name="Huang J."/>
            <person name="Tang J."/>
        </authorList>
    </citation>
    <scope>NUCLEOTIDE SEQUENCE [LARGE SCALE GENOMIC DNA]</scope>
    <source>
        <strain evidence="2 3">TBZ30</strain>
    </source>
</reference>
<feature type="compositionally biased region" description="Basic residues" evidence="1">
    <location>
        <begin position="332"/>
        <end position="344"/>
    </location>
</feature>
<evidence type="ECO:0000313" key="2">
    <source>
        <dbReference type="EMBL" id="OOQ56632.1"/>
    </source>
</evidence>
<accession>A0A1S9P6Q4</accession>